<gene>
    <name evidence="9" type="ORF">BKE38_10920</name>
</gene>
<dbReference type="EMBL" id="MLCO01000090">
    <property type="protein sequence ID" value="ONG53980.1"/>
    <property type="molecule type" value="Genomic_DNA"/>
</dbReference>
<dbReference type="PANTHER" id="PTHR21716:SF53">
    <property type="entry name" value="PERMEASE PERM-RELATED"/>
    <property type="match status" value="1"/>
</dbReference>
<dbReference type="AlphaFoldDB" id="A0A1V2H542"/>
<evidence type="ECO:0008006" key="11">
    <source>
        <dbReference type="Google" id="ProtNLM"/>
    </source>
</evidence>
<proteinExistence type="inferred from homology"/>
<keyword evidence="7 8" id="KW-0472">Membrane</keyword>
<feature type="transmembrane region" description="Helical" evidence="8">
    <location>
        <begin position="307"/>
        <end position="326"/>
    </location>
</feature>
<dbReference type="GO" id="GO:0055085">
    <property type="term" value="P:transmembrane transport"/>
    <property type="evidence" value="ECO:0007669"/>
    <property type="project" value="TreeGrafter"/>
</dbReference>
<keyword evidence="5 8" id="KW-0812">Transmembrane</keyword>
<comment type="caution">
    <text evidence="9">The sequence shown here is derived from an EMBL/GenBank/DDBJ whole genome shotgun (WGS) entry which is preliminary data.</text>
</comment>
<feature type="transmembrane region" description="Helical" evidence="8">
    <location>
        <begin position="188"/>
        <end position="208"/>
    </location>
</feature>
<evidence type="ECO:0000313" key="9">
    <source>
        <dbReference type="EMBL" id="ONG53980.1"/>
    </source>
</evidence>
<evidence type="ECO:0000313" key="10">
    <source>
        <dbReference type="Proteomes" id="UP000188879"/>
    </source>
</evidence>
<dbReference type="InterPro" id="IPR002549">
    <property type="entry name" value="AI-2E-like"/>
</dbReference>
<evidence type="ECO:0000256" key="6">
    <source>
        <dbReference type="ARBA" id="ARBA00022989"/>
    </source>
</evidence>
<sequence>MRGEKATDRLQGVAREIEHAGPSALGVLNAIFGLLAGALAIAALALGRDLIVPLVLAVLLAFVLAPIVVALSRLRVPQVLAVVLAVLTAAGAILGLGMVMARQAGTLVVDLAAYQRTLTTKLQSLHVAELMRDAEAALQNLRQMVGDGMSGRTAAYSAPSLPLRETTAAPVGGGTTPLEVIQSVAGPVLAPLATAAVVVLFAIFILIYREDLRDRVIRLAGSRDLHRTTVALNDAARRLSRLFLAQVALNSAMGLVIGLALWWIGLPSPALWGILAGLMRFVPFIGTFVALIPTLLLAVAVDPGWSMAIWVLALFLVAEPLMVQVLEPAVYGHSTGLSPVAVIIAATFWTFMWGPIGLLLATPLTVVLVVLGRHVPKLSFLEVMLGDRPSLLPHESFYQRSLQRDARGLLQQAQQALRRGSTLAGYHDTVALTALSLADQDWAREVLEPSQLEDVRGQIQGLLLALEPAAPNTPPRIVCAAGRGSLDDLAAGMASQAMREEGFGVASLAEGALPEEAIAANAGLCCLSVLEEGNTADGIRYLARRLQRQLPKARVVIGLWHAGTDSTMLAELRRDGTGETIVTSLRELVALCRTEALVQARENRSAALS</sequence>
<dbReference type="PANTHER" id="PTHR21716">
    <property type="entry name" value="TRANSMEMBRANE PROTEIN"/>
    <property type="match status" value="1"/>
</dbReference>
<comment type="subcellular location">
    <subcellularLocation>
        <location evidence="1">Cell membrane</location>
        <topology evidence="1">Multi-pass membrane protein</topology>
    </subcellularLocation>
</comment>
<feature type="transmembrane region" description="Helical" evidence="8">
    <location>
        <begin position="242"/>
        <end position="264"/>
    </location>
</feature>
<feature type="transmembrane region" description="Helical" evidence="8">
    <location>
        <begin position="50"/>
        <end position="72"/>
    </location>
</feature>
<name>A0A1V2H542_9PROT</name>
<evidence type="ECO:0000256" key="3">
    <source>
        <dbReference type="ARBA" id="ARBA00022448"/>
    </source>
</evidence>
<keyword evidence="10" id="KW-1185">Reference proteome</keyword>
<keyword evidence="3" id="KW-0813">Transport</keyword>
<evidence type="ECO:0000256" key="4">
    <source>
        <dbReference type="ARBA" id="ARBA00022475"/>
    </source>
</evidence>
<evidence type="ECO:0000256" key="7">
    <source>
        <dbReference type="ARBA" id="ARBA00023136"/>
    </source>
</evidence>
<dbReference type="RefSeq" id="WP_076957388.1">
    <property type="nucleotide sequence ID" value="NZ_MLCO01000090.1"/>
</dbReference>
<evidence type="ECO:0000256" key="5">
    <source>
        <dbReference type="ARBA" id="ARBA00022692"/>
    </source>
</evidence>
<protein>
    <recommendedName>
        <fullName evidence="11">Transporter</fullName>
    </recommendedName>
</protein>
<dbReference type="GO" id="GO:0005886">
    <property type="term" value="C:plasma membrane"/>
    <property type="evidence" value="ECO:0007669"/>
    <property type="project" value="UniProtKB-SubCell"/>
</dbReference>
<dbReference type="Pfam" id="PF01594">
    <property type="entry name" value="AI-2E_transport"/>
    <property type="match status" value="1"/>
</dbReference>
<feature type="transmembrane region" description="Helical" evidence="8">
    <location>
        <begin position="338"/>
        <end position="371"/>
    </location>
</feature>
<feature type="transmembrane region" description="Helical" evidence="8">
    <location>
        <begin position="79"/>
        <end position="101"/>
    </location>
</feature>
<feature type="transmembrane region" description="Helical" evidence="8">
    <location>
        <begin position="21"/>
        <end position="44"/>
    </location>
</feature>
<evidence type="ECO:0000256" key="1">
    <source>
        <dbReference type="ARBA" id="ARBA00004651"/>
    </source>
</evidence>
<evidence type="ECO:0000256" key="2">
    <source>
        <dbReference type="ARBA" id="ARBA00009773"/>
    </source>
</evidence>
<keyword evidence="4" id="KW-1003">Cell membrane</keyword>
<reference evidence="9 10" key="1">
    <citation type="submission" date="2016-10" db="EMBL/GenBank/DDBJ databases">
        <title>Draft Genome sequence of Roseomonas sp. strain M3.</title>
        <authorList>
            <person name="Subhash Y."/>
            <person name="Lee S."/>
        </authorList>
    </citation>
    <scope>NUCLEOTIDE SEQUENCE [LARGE SCALE GENOMIC DNA]</scope>
    <source>
        <strain evidence="9 10">M3</strain>
    </source>
</reference>
<comment type="similarity">
    <text evidence="2">Belongs to the autoinducer-2 exporter (AI-2E) (TC 2.A.86) family.</text>
</comment>
<feature type="transmembrane region" description="Helical" evidence="8">
    <location>
        <begin position="270"/>
        <end position="300"/>
    </location>
</feature>
<organism evidence="9 10">
    <name type="scientific">Teichococcus deserti</name>
    <dbReference type="NCBI Taxonomy" id="1817963"/>
    <lineage>
        <taxon>Bacteria</taxon>
        <taxon>Pseudomonadati</taxon>
        <taxon>Pseudomonadota</taxon>
        <taxon>Alphaproteobacteria</taxon>
        <taxon>Acetobacterales</taxon>
        <taxon>Roseomonadaceae</taxon>
        <taxon>Roseomonas</taxon>
    </lineage>
</organism>
<dbReference type="Proteomes" id="UP000188879">
    <property type="component" value="Unassembled WGS sequence"/>
</dbReference>
<accession>A0A1V2H542</accession>
<keyword evidence="6 8" id="KW-1133">Transmembrane helix</keyword>
<evidence type="ECO:0000256" key="8">
    <source>
        <dbReference type="SAM" id="Phobius"/>
    </source>
</evidence>